<keyword evidence="5" id="KW-1185">Reference proteome</keyword>
<protein>
    <recommendedName>
        <fullName evidence="3">Apple domain-containing protein</fullName>
    </recommendedName>
</protein>
<feature type="region of interest" description="Disordered" evidence="1">
    <location>
        <begin position="476"/>
        <end position="525"/>
    </location>
</feature>
<evidence type="ECO:0000256" key="1">
    <source>
        <dbReference type="SAM" id="MobiDB-lite"/>
    </source>
</evidence>
<feature type="signal peptide" evidence="2">
    <location>
        <begin position="1"/>
        <end position="18"/>
    </location>
</feature>
<feature type="compositionally biased region" description="Low complexity" evidence="1">
    <location>
        <begin position="387"/>
        <end position="399"/>
    </location>
</feature>
<evidence type="ECO:0000313" key="4">
    <source>
        <dbReference type="EMBL" id="RBR24476.1"/>
    </source>
</evidence>
<dbReference type="RefSeq" id="XP_031019067.1">
    <property type="nucleotide sequence ID" value="XM_031156821.1"/>
</dbReference>
<dbReference type="InterPro" id="IPR003609">
    <property type="entry name" value="Pan_app"/>
</dbReference>
<feature type="compositionally biased region" description="Low complexity" evidence="1">
    <location>
        <begin position="407"/>
        <end position="418"/>
    </location>
</feature>
<evidence type="ECO:0000256" key="2">
    <source>
        <dbReference type="SAM" id="SignalP"/>
    </source>
</evidence>
<dbReference type="Proteomes" id="UP000253153">
    <property type="component" value="Unassembled WGS sequence"/>
</dbReference>
<proteinExistence type="predicted"/>
<evidence type="ECO:0000313" key="5">
    <source>
        <dbReference type="Proteomes" id="UP000253153"/>
    </source>
</evidence>
<feature type="chain" id="PRO_5016942316" description="Apple domain-containing protein" evidence="2">
    <location>
        <begin position="19"/>
        <end position="1165"/>
    </location>
</feature>
<sequence length="1165" mass="124712">MRPQILLAALALVEFGAAGPCKPSSRNTASSALLTSSVPTADFIQTSINEQNGQTSIVSRSATVSIETVTEVPGRQSTVVDGNTVTNLVETSTKVQNDQATTESHSVTVSTEIATESTANSAFLTSSVPTTALAESSTDIKNDESTVDLAATLSTGTATEVSSSHIIIDSNTVTTYLPSTDVPSLTLAQSTTATEEEITIITNAIEGGSFASRDPNSPSGLTNFNAEGNADFHSGGCYKGDNSQDDGCAALSATGDPGSKRSLFGRMARIYQTVRSVPRRKNTIQFFYHLTSGGDCTVAARFGGSQFWSAAASRDAGSWVKVLGQVEALDGSPIFDVSLTCSSADSSSILVDSIFISDKVTPETIENVQLDFGSAPVPDVTTPVDFTSRSVRTSGSPSSNTAKVMPTTSSDQRTSTSSKEVTMEGSPPVIETTAIETFATTSPHLVELSSFAEITAERSPPSTDTASPAFYITTSVDRQETNRPTSDGSGETTMEGPSSVTDTPSFESHVATSIDPEELRTSTEGIEVTAERSPAVTDVTLETTATTFTNAEGTLLTSGSSREITMEGSLSVIETTAIESDAPTSADPEETKIPSFLTTTKPEEDEISTSIVAGQANDTPTSKTTTAELAELTGCSATCTLIEDYQQHYDDFGCNLNGVFTKTDAIYGFGSDDNPNMQFYARDVEQCSEFCKIQFPGCKAVGFQKLSSRCFFSNTLVTREEVRDGRDSQMVDWYNINKCFECSMDCGEDIPPVEIISTQVHKPTTTAPVLFTTTKQLPSKTESTESAQSTCSPTCHRVDDFTWHAENWSCGLYGAASGDIYTLPADMPGDTLRYENVNECGAICKTLPGCKSAGYQPASMRCFYSNSVVTEVTQASDSQSADWNSLKCFRCAGCGFDDPDPHETTTTEASTPEMPSTTHELSSFVTTTRASQPTGVCYNNRGQQCEISHSGVENNPFVCITAGVFIGESWTEPRSKYPIQENPEGCAAICDTLPNCETSAFFGSENHCLFTSTRVTAADFAEPDPNYEEPGFDPKNAVWSHRSCYTCPTCIPRNDPLPKRPTCNYKAGDSCTRKENTNAVCDFSGVLNNNYYQYSSSLYPEVNQDTAAKCAAICRTRKDCMGSASIGGSCYFTYQVMTTGSFRQMQGITHVWDDPSCWDCPGCHT</sequence>
<dbReference type="AlphaFoldDB" id="A0A366S714"/>
<evidence type="ECO:0000259" key="3">
    <source>
        <dbReference type="PROSITE" id="PS50948"/>
    </source>
</evidence>
<dbReference type="GeneID" id="41992117"/>
<feature type="domain" description="Apple" evidence="3">
    <location>
        <begin position="810"/>
        <end position="888"/>
    </location>
</feature>
<feature type="compositionally biased region" description="Polar residues" evidence="1">
    <location>
        <begin position="476"/>
        <end position="506"/>
    </location>
</feature>
<accession>A0A366S714</accession>
<name>A0A366S714_9HYPO</name>
<gene>
    <name evidence="4" type="ORF">FIESC28_02672</name>
</gene>
<dbReference type="EMBL" id="QKXC01000056">
    <property type="protein sequence ID" value="RBR24476.1"/>
    <property type="molecule type" value="Genomic_DNA"/>
</dbReference>
<dbReference type="PROSITE" id="PS50948">
    <property type="entry name" value="PAN"/>
    <property type="match status" value="1"/>
</dbReference>
<comment type="caution">
    <text evidence="4">The sequence shown here is derived from an EMBL/GenBank/DDBJ whole genome shotgun (WGS) entry which is preliminary data.</text>
</comment>
<dbReference type="OrthoDB" id="5086246at2759"/>
<organism evidence="4 5">
    <name type="scientific">Fusarium coffeatum</name>
    <dbReference type="NCBI Taxonomy" id="231269"/>
    <lineage>
        <taxon>Eukaryota</taxon>
        <taxon>Fungi</taxon>
        <taxon>Dikarya</taxon>
        <taxon>Ascomycota</taxon>
        <taxon>Pezizomycotina</taxon>
        <taxon>Sordariomycetes</taxon>
        <taxon>Hypocreomycetidae</taxon>
        <taxon>Hypocreales</taxon>
        <taxon>Nectriaceae</taxon>
        <taxon>Fusarium</taxon>
        <taxon>Fusarium incarnatum-equiseti species complex</taxon>
    </lineage>
</organism>
<feature type="region of interest" description="Disordered" evidence="1">
    <location>
        <begin position="383"/>
        <end position="427"/>
    </location>
</feature>
<reference evidence="4 5" key="1">
    <citation type="submission" date="2018-06" db="EMBL/GenBank/DDBJ databases">
        <title>Fusarium incarnatum-equiseti species complex species 28.</title>
        <authorList>
            <person name="Gardiner D.M."/>
        </authorList>
    </citation>
    <scope>NUCLEOTIDE SEQUENCE [LARGE SCALE GENOMIC DNA]</scope>
    <source>
        <strain evidence="4 5">FIESC_28</strain>
    </source>
</reference>
<keyword evidence="2" id="KW-0732">Signal</keyword>